<proteinExistence type="inferred from homology"/>
<dbReference type="EMBL" id="FOTK01000006">
    <property type="protein sequence ID" value="SFL55082.1"/>
    <property type="molecule type" value="Genomic_DNA"/>
</dbReference>
<evidence type="ECO:0000256" key="7">
    <source>
        <dbReference type="ARBA" id="ARBA00022692"/>
    </source>
</evidence>
<gene>
    <name evidence="14" type="ORF">SAMN05192568_1006204</name>
</gene>
<feature type="transmembrane region" description="Helical" evidence="13">
    <location>
        <begin position="236"/>
        <end position="257"/>
    </location>
</feature>
<keyword evidence="8 13" id="KW-1133">Transmembrane helix</keyword>
<name>A0A1I4IL52_9HYPH</name>
<keyword evidence="6" id="KW-0533">Nickel</keyword>
<keyword evidence="5" id="KW-1003">Cell membrane</keyword>
<evidence type="ECO:0000256" key="3">
    <source>
        <dbReference type="ARBA" id="ARBA00022426"/>
    </source>
</evidence>
<feature type="transmembrane region" description="Helical" evidence="13">
    <location>
        <begin position="263"/>
        <end position="289"/>
    </location>
</feature>
<dbReference type="GO" id="GO:0015099">
    <property type="term" value="F:nickel cation transmembrane transporter activity"/>
    <property type="evidence" value="ECO:0007669"/>
    <property type="project" value="UniProtKB-UniRule"/>
</dbReference>
<evidence type="ECO:0000256" key="10">
    <source>
        <dbReference type="ARBA" id="ARBA00023112"/>
    </source>
</evidence>
<organism evidence="14 15">
    <name type="scientific">Methylobacterium pseudosasicola</name>
    <dbReference type="NCBI Taxonomy" id="582667"/>
    <lineage>
        <taxon>Bacteria</taxon>
        <taxon>Pseudomonadati</taxon>
        <taxon>Pseudomonadota</taxon>
        <taxon>Alphaproteobacteria</taxon>
        <taxon>Hyphomicrobiales</taxon>
        <taxon>Methylobacteriaceae</taxon>
        <taxon>Methylobacterium</taxon>
    </lineage>
</organism>
<dbReference type="InterPro" id="IPR011541">
    <property type="entry name" value="Ni/Co_transpt_high_affinity"/>
</dbReference>
<evidence type="ECO:0000256" key="11">
    <source>
        <dbReference type="ARBA" id="ARBA00023136"/>
    </source>
</evidence>
<comment type="function">
    <text evidence="1">Efflux system for nickel and cobalt.</text>
</comment>
<accession>A0A1I4IL52</accession>
<keyword evidence="10" id="KW-0921">Nickel transport</keyword>
<dbReference type="GO" id="GO:0005886">
    <property type="term" value="C:plasma membrane"/>
    <property type="evidence" value="ECO:0007669"/>
    <property type="project" value="UniProtKB-SubCell"/>
</dbReference>
<sequence>MSVGIGLDAPPRPERLRLRLGLRLGLMAGAVVLAVLVVAGLAWLIAPGIAAPPARSPFGIGFREAAPAATGLGGVILALQASFSRSLNAAVVALKGGGDWGPLVGLAFAYGVFHAAGPGHGKAVIAGYILAGERALRRGCGLSICAALLQTLVAGAIVGIGTVVLNATAASVTRAGTAIETASFALVALIGLALTWRKAGRLAQLGTASACGPGCAHLPDARALDALETWRARAGVVLAAGSRPCSGAVLVLVFAVSQHVPGAGILAVLAMALGTALTTTALACLAVFAKRAALRLAGGRGQAGLLAIGGLELVAAAFVLVLGLAMLSGLALGLGG</sequence>
<evidence type="ECO:0000256" key="8">
    <source>
        <dbReference type="ARBA" id="ARBA00022989"/>
    </source>
</evidence>
<keyword evidence="7 13" id="KW-0812">Transmembrane</keyword>
<feature type="transmembrane region" description="Helical" evidence="13">
    <location>
        <begin position="103"/>
        <end position="130"/>
    </location>
</feature>
<feature type="transmembrane region" description="Helical" evidence="13">
    <location>
        <begin position="177"/>
        <end position="196"/>
    </location>
</feature>
<reference evidence="15" key="1">
    <citation type="submission" date="2016-10" db="EMBL/GenBank/DDBJ databases">
        <authorList>
            <person name="Varghese N."/>
            <person name="Submissions S."/>
        </authorList>
    </citation>
    <scope>NUCLEOTIDE SEQUENCE [LARGE SCALE GENOMIC DNA]</scope>
    <source>
        <strain evidence="15">BL36</strain>
    </source>
</reference>
<dbReference type="Pfam" id="PF03824">
    <property type="entry name" value="NicO"/>
    <property type="match status" value="2"/>
</dbReference>
<evidence type="ECO:0000256" key="12">
    <source>
        <dbReference type="ARBA" id="ARBA00023285"/>
    </source>
</evidence>
<evidence type="ECO:0000313" key="15">
    <source>
        <dbReference type="Proteomes" id="UP000199048"/>
    </source>
</evidence>
<evidence type="ECO:0000256" key="9">
    <source>
        <dbReference type="ARBA" id="ARBA00023065"/>
    </source>
</evidence>
<keyword evidence="9" id="KW-0406">Ion transport</keyword>
<evidence type="ECO:0000256" key="4">
    <source>
        <dbReference type="ARBA" id="ARBA00022448"/>
    </source>
</evidence>
<keyword evidence="12" id="KW-0170">Cobalt</keyword>
<keyword evidence="3" id="KW-0171">Cobalt transport</keyword>
<evidence type="ECO:0000256" key="13">
    <source>
        <dbReference type="RuleBase" id="RU362101"/>
    </source>
</evidence>
<protein>
    <recommendedName>
        <fullName evidence="13">Nickel/cobalt efflux system</fullName>
    </recommendedName>
</protein>
<evidence type="ECO:0000256" key="1">
    <source>
        <dbReference type="ARBA" id="ARBA00002510"/>
    </source>
</evidence>
<evidence type="ECO:0000256" key="6">
    <source>
        <dbReference type="ARBA" id="ARBA00022596"/>
    </source>
</evidence>
<keyword evidence="15" id="KW-1185">Reference proteome</keyword>
<comment type="subcellular location">
    <subcellularLocation>
        <location evidence="2 13">Cell membrane</location>
        <topology evidence="2 13">Multi-pass membrane protein</topology>
    </subcellularLocation>
</comment>
<dbReference type="PANTHER" id="PTHR40659">
    <property type="entry name" value="NICKEL/COBALT EFFLUX SYSTEM RCNA"/>
    <property type="match status" value="1"/>
</dbReference>
<evidence type="ECO:0000256" key="5">
    <source>
        <dbReference type="ARBA" id="ARBA00022475"/>
    </source>
</evidence>
<dbReference type="RefSeq" id="WP_244537068.1">
    <property type="nucleotide sequence ID" value="NZ_FOTK01000006.1"/>
</dbReference>
<dbReference type="GO" id="GO:0006824">
    <property type="term" value="P:cobalt ion transport"/>
    <property type="evidence" value="ECO:0007669"/>
    <property type="project" value="UniProtKB-KW"/>
</dbReference>
<dbReference type="GO" id="GO:0010045">
    <property type="term" value="P:response to nickel cation"/>
    <property type="evidence" value="ECO:0007669"/>
    <property type="project" value="TreeGrafter"/>
</dbReference>
<dbReference type="STRING" id="582667.SAMN05192568_1006204"/>
<evidence type="ECO:0000313" key="14">
    <source>
        <dbReference type="EMBL" id="SFL55082.1"/>
    </source>
</evidence>
<keyword evidence="11 13" id="KW-0472">Membrane</keyword>
<keyword evidence="4 13" id="KW-0813">Transport</keyword>
<dbReference type="Proteomes" id="UP000199048">
    <property type="component" value="Unassembled WGS sequence"/>
</dbReference>
<dbReference type="AlphaFoldDB" id="A0A1I4IL52"/>
<dbReference type="GO" id="GO:0046583">
    <property type="term" value="F:monoatomic cation efflux transmembrane transporter activity"/>
    <property type="evidence" value="ECO:0007669"/>
    <property type="project" value="TreeGrafter"/>
</dbReference>
<dbReference type="PANTHER" id="PTHR40659:SF1">
    <property type="entry name" value="NICKEL_COBALT EFFLUX SYSTEM RCNA"/>
    <property type="match status" value="1"/>
</dbReference>
<feature type="transmembrane region" description="Helical" evidence="13">
    <location>
        <begin position="142"/>
        <end position="165"/>
    </location>
</feature>
<comment type="similarity">
    <text evidence="13">Belongs to the NiCoT transporter (TC 2.A.52) family.</text>
</comment>
<feature type="transmembrane region" description="Helical" evidence="13">
    <location>
        <begin position="310"/>
        <end position="334"/>
    </location>
</feature>
<evidence type="ECO:0000256" key="2">
    <source>
        <dbReference type="ARBA" id="ARBA00004651"/>
    </source>
</evidence>
<feature type="transmembrane region" description="Helical" evidence="13">
    <location>
        <begin position="20"/>
        <end position="45"/>
    </location>
</feature>
<dbReference type="GO" id="GO:0032025">
    <property type="term" value="P:response to cobalt ion"/>
    <property type="evidence" value="ECO:0007669"/>
    <property type="project" value="TreeGrafter"/>
</dbReference>
<dbReference type="InterPro" id="IPR051224">
    <property type="entry name" value="NiCoT_RcnA"/>
</dbReference>